<evidence type="ECO:0000256" key="1">
    <source>
        <dbReference type="SAM" id="MobiDB-lite"/>
    </source>
</evidence>
<dbReference type="EMBL" id="DYYG01000011">
    <property type="protein sequence ID" value="HJE22636.1"/>
    <property type="molecule type" value="Genomic_DNA"/>
</dbReference>
<reference evidence="2" key="2">
    <citation type="submission" date="2021-09" db="EMBL/GenBank/DDBJ databases">
        <authorList>
            <person name="Gilroy R."/>
        </authorList>
    </citation>
    <scope>NUCLEOTIDE SEQUENCE</scope>
    <source>
        <strain evidence="2">316</strain>
    </source>
</reference>
<organism evidence="2 3">
    <name type="scientific">Methylorubrum populi</name>
    <dbReference type="NCBI Taxonomy" id="223967"/>
    <lineage>
        <taxon>Bacteria</taxon>
        <taxon>Pseudomonadati</taxon>
        <taxon>Pseudomonadota</taxon>
        <taxon>Alphaproteobacteria</taxon>
        <taxon>Hyphomicrobiales</taxon>
        <taxon>Methylobacteriaceae</taxon>
        <taxon>Methylorubrum</taxon>
    </lineage>
</organism>
<name>A0A921DZZ8_9HYPH</name>
<evidence type="ECO:0000313" key="2">
    <source>
        <dbReference type="EMBL" id="HJE22636.1"/>
    </source>
</evidence>
<accession>A0A921DZZ8</accession>
<reference evidence="2" key="1">
    <citation type="journal article" date="2021" name="PeerJ">
        <title>Extensive microbial diversity within the chicken gut microbiome revealed by metagenomics and culture.</title>
        <authorList>
            <person name="Gilroy R."/>
            <person name="Ravi A."/>
            <person name="Getino M."/>
            <person name="Pursley I."/>
            <person name="Horton D.L."/>
            <person name="Alikhan N.F."/>
            <person name="Baker D."/>
            <person name="Gharbi K."/>
            <person name="Hall N."/>
            <person name="Watson M."/>
            <person name="Adriaenssens E.M."/>
            <person name="Foster-Nyarko E."/>
            <person name="Jarju S."/>
            <person name="Secka A."/>
            <person name="Antonio M."/>
            <person name="Oren A."/>
            <person name="Chaudhuri R.R."/>
            <person name="La Ragione R."/>
            <person name="Hildebrand F."/>
            <person name="Pallen M.J."/>
        </authorList>
    </citation>
    <scope>NUCLEOTIDE SEQUENCE</scope>
    <source>
        <strain evidence="2">316</strain>
    </source>
</reference>
<dbReference type="AlphaFoldDB" id="A0A921DZZ8"/>
<protein>
    <submittedName>
        <fullName evidence="2">Uncharacterized protein</fullName>
    </submittedName>
</protein>
<gene>
    <name evidence="2" type="ORF">K8W01_03100</name>
</gene>
<proteinExistence type="predicted"/>
<feature type="compositionally biased region" description="Polar residues" evidence="1">
    <location>
        <begin position="73"/>
        <end position="83"/>
    </location>
</feature>
<feature type="region of interest" description="Disordered" evidence="1">
    <location>
        <begin position="48"/>
        <end position="83"/>
    </location>
</feature>
<dbReference type="Proteomes" id="UP000742631">
    <property type="component" value="Unassembled WGS sequence"/>
</dbReference>
<sequence length="83" mass="8874">MAKLFIARVRGAGGERPLITVRAAAEGEARLFVEAAYPEDEVVEIAEPGEWISDSDTGTRNGDVREHPGATWQPPSSRAGSLP</sequence>
<comment type="caution">
    <text evidence="2">The sequence shown here is derived from an EMBL/GenBank/DDBJ whole genome shotgun (WGS) entry which is preliminary data.</text>
</comment>
<evidence type="ECO:0000313" key="3">
    <source>
        <dbReference type="Proteomes" id="UP000742631"/>
    </source>
</evidence>